<protein>
    <recommendedName>
        <fullName evidence="4">Glycosyltransferase RgtA/B/C/D-like domain-containing protein</fullName>
    </recommendedName>
</protein>
<sequence>MKLPALTPRNALIIESLLIIVLAIVPLFVTFPYRVNIFLSWEGAYRLSEGQLPYKDFGLPLGYGYWLVPALFMKLFGPQLISLVKAQVFLNIAGGFAFRGILKNVGVAPGVRVLSVLLFVISYSFFNFWPWYNNTVIIYQFIGLAFLLCAVNKPRGRWKWPALFVAALFTFLSFFTKQDGGGLALLLALALLGYHSLAEKRWQELAGFIGLYILVACAFILPFVPYHFGYWFNHGQPPHSSRLALKDFVDEFLYGSQWLKFYFVMTLLVTIPALRNWKGLWQDKQKMLFLLLTLGILVEATLFQVTSYTPPDNNIFFHSFAFAYIFSNLAQLLQLRTEQWKTFLLSAVMVLLWWSGAYYRYVSRILDRLIAPAPVAVVSGGENVINRNNYQFTETPGDVPVSEWTFSSLPEFDKIYMPPSTVQGIDRVMALPEAKKGKAAKVLNLTELTPLDHALGYQLETGNNIPLWHHLGVGMFNSQLHDYVEKVRNKHYDLVLYEHAPMLNNFFPWALREELKQHYRQVDSFLAPRRPTNAIIEVFVK</sequence>
<keyword evidence="3" id="KW-1185">Reference proteome</keyword>
<name>A0A3N4M7Y8_9BACT</name>
<dbReference type="Proteomes" id="UP000279089">
    <property type="component" value="Unassembled WGS sequence"/>
</dbReference>
<organism evidence="2 3">
    <name type="scientific">Chitinophaga barathri</name>
    <dbReference type="NCBI Taxonomy" id="1647451"/>
    <lineage>
        <taxon>Bacteria</taxon>
        <taxon>Pseudomonadati</taxon>
        <taxon>Bacteroidota</taxon>
        <taxon>Chitinophagia</taxon>
        <taxon>Chitinophagales</taxon>
        <taxon>Chitinophagaceae</taxon>
        <taxon>Chitinophaga</taxon>
    </lineage>
</organism>
<proteinExistence type="predicted"/>
<evidence type="ECO:0000313" key="3">
    <source>
        <dbReference type="Proteomes" id="UP000279089"/>
    </source>
</evidence>
<feature type="transmembrane region" description="Helical" evidence="1">
    <location>
        <begin position="63"/>
        <end position="84"/>
    </location>
</feature>
<feature type="transmembrane region" description="Helical" evidence="1">
    <location>
        <begin position="105"/>
        <end position="125"/>
    </location>
</feature>
<evidence type="ECO:0000313" key="2">
    <source>
        <dbReference type="EMBL" id="RPD39674.1"/>
    </source>
</evidence>
<accession>A0A3N4M7Y8</accession>
<evidence type="ECO:0000256" key="1">
    <source>
        <dbReference type="SAM" id="Phobius"/>
    </source>
</evidence>
<evidence type="ECO:0008006" key="4">
    <source>
        <dbReference type="Google" id="ProtNLM"/>
    </source>
</evidence>
<feature type="transmembrane region" description="Helical" evidence="1">
    <location>
        <begin position="287"/>
        <end position="309"/>
    </location>
</feature>
<feature type="transmembrane region" description="Helical" evidence="1">
    <location>
        <begin position="158"/>
        <end position="175"/>
    </location>
</feature>
<keyword evidence="1" id="KW-0472">Membrane</keyword>
<dbReference type="RefSeq" id="WP_123864713.1">
    <property type="nucleotide sequence ID" value="NZ_QXZY01000004.1"/>
</dbReference>
<gene>
    <name evidence="2" type="ORF">EG028_18690</name>
</gene>
<keyword evidence="1" id="KW-1133">Transmembrane helix</keyword>
<feature type="transmembrane region" description="Helical" evidence="1">
    <location>
        <begin position="209"/>
        <end position="232"/>
    </location>
</feature>
<feature type="transmembrane region" description="Helical" evidence="1">
    <location>
        <begin position="252"/>
        <end position="275"/>
    </location>
</feature>
<feature type="transmembrane region" description="Helical" evidence="1">
    <location>
        <begin position="131"/>
        <end position="151"/>
    </location>
</feature>
<comment type="caution">
    <text evidence="2">The sequence shown here is derived from an EMBL/GenBank/DDBJ whole genome shotgun (WGS) entry which is preliminary data.</text>
</comment>
<reference evidence="3" key="1">
    <citation type="submission" date="2018-11" db="EMBL/GenBank/DDBJ databases">
        <title>Chitinophaga lutea sp.nov., isolate from arsenic contaminated soil.</title>
        <authorList>
            <person name="Zong Y."/>
        </authorList>
    </citation>
    <scope>NUCLEOTIDE SEQUENCE [LARGE SCALE GENOMIC DNA]</scope>
    <source>
        <strain evidence="3">YLT18</strain>
    </source>
</reference>
<keyword evidence="1" id="KW-0812">Transmembrane</keyword>
<feature type="transmembrane region" description="Helical" evidence="1">
    <location>
        <begin position="342"/>
        <end position="361"/>
    </location>
</feature>
<feature type="transmembrane region" description="Helical" evidence="1">
    <location>
        <begin position="12"/>
        <end position="33"/>
    </location>
</feature>
<dbReference type="AlphaFoldDB" id="A0A3N4M7Y8"/>
<feature type="transmembrane region" description="Helical" evidence="1">
    <location>
        <begin position="315"/>
        <end position="335"/>
    </location>
</feature>
<feature type="transmembrane region" description="Helical" evidence="1">
    <location>
        <begin position="181"/>
        <end position="197"/>
    </location>
</feature>
<dbReference type="EMBL" id="RMBX01000010">
    <property type="protein sequence ID" value="RPD39674.1"/>
    <property type="molecule type" value="Genomic_DNA"/>
</dbReference>